<dbReference type="SUPFAM" id="SSF56281">
    <property type="entry name" value="Metallo-hydrolase/oxidoreductase"/>
    <property type="match status" value="1"/>
</dbReference>
<dbReference type="EMBL" id="CAEZWY010000056">
    <property type="protein sequence ID" value="CAB4671933.1"/>
    <property type="molecule type" value="Genomic_DNA"/>
</dbReference>
<keyword evidence="2" id="KW-0479">Metal-binding</keyword>
<dbReference type="SMART" id="SM00849">
    <property type="entry name" value="Lactamase_B"/>
    <property type="match status" value="1"/>
</dbReference>
<dbReference type="AlphaFoldDB" id="A0A6J6MHW5"/>
<dbReference type="InterPro" id="IPR051453">
    <property type="entry name" value="MBL_Glyoxalase_II"/>
</dbReference>
<feature type="domain" description="Metallo-beta-lactamase" evidence="5">
    <location>
        <begin position="22"/>
        <end position="223"/>
    </location>
</feature>
<sequence>MPLGVKGKGEMLVESIAAPFYATNCWILSTGKNEECVIVDPGIAIPDLTNEIYEIIDKYKLKPVAALLTHGHLDHTFSVVPLAESVAGGESANKFITYIHSGDRELLTYPERALSSESAQLISMLASETGRNSYHEPKEVKEVKSNEILNIAGMSIKILHAPGHTRGSVIFIVDENIALTGDVLFAGSIGRTDLPTGSMVDMTRTLQEKVLTLSDGVRVLPGHGPETTIAQERKSNPYLKNLTVGAR</sequence>
<proteinExistence type="predicted"/>
<dbReference type="GO" id="GO:0046872">
    <property type="term" value="F:metal ion binding"/>
    <property type="evidence" value="ECO:0007669"/>
    <property type="project" value="UniProtKB-KW"/>
</dbReference>
<dbReference type="Pfam" id="PF00753">
    <property type="entry name" value="Lactamase_B"/>
    <property type="match status" value="1"/>
</dbReference>
<dbReference type="PANTHER" id="PTHR46233:SF3">
    <property type="entry name" value="HYDROXYACYLGLUTATHIONE HYDROLASE GLOC"/>
    <property type="match status" value="1"/>
</dbReference>
<organism evidence="6">
    <name type="scientific">freshwater metagenome</name>
    <dbReference type="NCBI Taxonomy" id="449393"/>
    <lineage>
        <taxon>unclassified sequences</taxon>
        <taxon>metagenomes</taxon>
        <taxon>ecological metagenomes</taxon>
    </lineage>
</organism>
<evidence type="ECO:0000313" key="6">
    <source>
        <dbReference type="EMBL" id="CAB4671933.1"/>
    </source>
</evidence>
<comment type="cofactor">
    <cofactor evidence="1">
        <name>Zn(2+)</name>
        <dbReference type="ChEBI" id="CHEBI:29105"/>
    </cofactor>
</comment>
<dbReference type="InterPro" id="IPR001279">
    <property type="entry name" value="Metallo-B-lactamas"/>
</dbReference>
<dbReference type="CDD" id="cd06262">
    <property type="entry name" value="metallo-hydrolase-like_MBL-fold"/>
    <property type="match status" value="1"/>
</dbReference>
<accession>A0A6J6MHW5</accession>
<evidence type="ECO:0000256" key="4">
    <source>
        <dbReference type="ARBA" id="ARBA00022833"/>
    </source>
</evidence>
<dbReference type="Gene3D" id="3.60.15.10">
    <property type="entry name" value="Ribonuclease Z/Hydroxyacylglutathione hydrolase-like"/>
    <property type="match status" value="1"/>
</dbReference>
<evidence type="ECO:0000256" key="2">
    <source>
        <dbReference type="ARBA" id="ARBA00022723"/>
    </source>
</evidence>
<dbReference type="GO" id="GO:0016787">
    <property type="term" value="F:hydrolase activity"/>
    <property type="evidence" value="ECO:0007669"/>
    <property type="project" value="UniProtKB-KW"/>
</dbReference>
<gene>
    <name evidence="6" type="ORF">UFOPK2312_00616</name>
</gene>
<reference evidence="6" key="1">
    <citation type="submission" date="2020-05" db="EMBL/GenBank/DDBJ databases">
        <authorList>
            <person name="Chiriac C."/>
            <person name="Salcher M."/>
            <person name="Ghai R."/>
            <person name="Kavagutti S V."/>
        </authorList>
    </citation>
    <scope>NUCLEOTIDE SEQUENCE</scope>
</reference>
<dbReference type="InterPro" id="IPR036866">
    <property type="entry name" value="RibonucZ/Hydroxyglut_hydro"/>
</dbReference>
<name>A0A6J6MHW5_9ZZZZ</name>
<evidence type="ECO:0000256" key="3">
    <source>
        <dbReference type="ARBA" id="ARBA00022801"/>
    </source>
</evidence>
<protein>
    <submittedName>
        <fullName evidence="6">Unannotated protein</fullName>
    </submittedName>
</protein>
<evidence type="ECO:0000256" key="1">
    <source>
        <dbReference type="ARBA" id="ARBA00001947"/>
    </source>
</evidence>
<keyword evidence="3" id="KW-0378">Hydrolase</keyword>
<keyword evidence="4" id="KW-0862">Zinc</keyword>
<dbReference type="PANTHER" id="PTHR46233">
    <property type="entry name" value="HYDROXYACYLGLUTATHIONE HYDROLASE GLOC"/>
    <property type="match status" value="1"/>
</dbReference>
<evidence type="ECO:0000259" key="5">
    <source>
        <dbReference type="SMART" id="SM00849"/>
    </source>
</evidence>